<keyword evidence="3" id="KW-1185">Reference proteome</keyword>
<name>A0A2N0ZJB6_9BACI</name>
<evidence type="ECO:0000256" key="1">
    <source>
        <dbReference type="SAM" id="MobiDB-lite"/>
    </source>
</evidence>
<dbReference type="Proteomes" id="UP000233343">
    <property type="component" value="Unassembled WGS sequence"/>
</dbReference>
<comment type="caution">
    <text evidence="2">The sequence shown here is derived from an EMBL/GenBank/DDBJ whole genome shotgun (WGS) entry which is preliminary data.</text>
</comment>
<accession>A0A2N0ZJB6</accession>
<dbReference type="AlphaFoldDB" id="A0A2N0ZJB6"/>
<feature type="compositionally biased region" description="Acidic residues" evidence="1">
    <location>
        <begin position="1"/>
        <end position="10"/>
    </location>
</feature>
<gene>
    <name evidence="2" type="ORF">CWS20_06675</name>
</gene>
<reference evidence="2 3" key="1">
    <citation type="journal article" date="2010" name="Int. J. Syst. Evol. Microbiol.">
        <title>Bacillus horneckiae sp. nov., isolated from a spacecraft-assembly clean room.</title>
        <authorList>
            <person name="Vaishampayan P."/>
            <person name="Probst A."/>
            <person name="Krishnamurthi S."/>
            <person name="Ghosh S."/>
            <person name="Osman S."/>
            <person name="McDowall A."/>
            <person name="Ruckmani A."/>
            <person name="Mayilraj S."/>
            <person name="Venkateswaran K."/>
        </authorList>
    </citation>
    <scope>NUCLEOTIDE SEQUENCE [LARGE SCALE GENOMIC DNA]</scope>
    <source>
        <strain evidence="3">1PO1SC</strain>
    </source>
</reference>
<organism evidence="2 3">
    <name type="scientific">Cytobacillus horneckiae</name>
    <dbReference type="NCBI Taxonomy" id="549687"/>
    <lineage>
        <taxon>Bacteria</taxon>
        <taxon>Bacillati</taxon>
        <taxon>Bacillota</taxon>
        <taxon>Bacilli</taxon>
        <taxon>Bacillales</taxon>
        <taxon>Bacillaceae</taxon>
        <taxon>Cytobacillus</taxon>
    </lineage>
</organism>
<evidence type="ECO:0000313" key="2">
    <source>
        <dbReference type="EMBL" id="PKG29556.1"/>
    </source>
</evidence>
<sequence>MDLEDVEEHDDSAYINAENTSESLGNEIGSNDQLLQELLPELLWRKIREHILLIDENKRNYQLLRGILQGISTYDNELVDRLLDSVVIDEILGKAYPYLQVSIGVDSKGIDRIIKSLIIDIAPIWQYKYLSYGRYLDSISDNDFCGFLEVISQKPEGDTVSIDIMNRRLHGHQDKRQSEIIVNLGQTLLLNFNYSNRIHSLDYEISNIIKVSFNGDNGKENAKKLCKKIILAIENYELSPREYNNTLYSLASIQPLVFMDCFLDREEISYRLKHVFNEGINSLKNIEPKIILRWCNVNPDTRFPIISSVIIPNYRNEKTGGFEWSSLANEIIKDSKKPVEILNRFKTSFRPNSWSGSLAKMMQERMGLITILKTHENPVIMDWAENKEIELYKEIEDIKKWELSFESERNERFE</sequence>
<dbReference type="RefSeq" id="WP_066192548.1">
    <property type="nucleotide sequence ID" value="NZ_JARMMB010000020.1"/>
</dbReference>
<protein>
    <submittedName>
        <fullName evidence="2">Uncharacterized protein</fullName>
    </submittedName>
</protein>
<feature type="compositionally biased region" description="Polar residues" evidence="1">
    <location>
        <begin position="17"/>
        <end position="26"/>
    </location>
</feature>
<evidence type="ECO:0000313" key="3">
    <source>
        <dbReference type="Proteomes" id="UP000233343"/>
    </source>
</evidence>
<proteinExistence type="predicted"/>
<dbReference type="EMBL" id="PISD01000013">
    <property type="protein sequence ID" value="PKG29556.1"/>
    <property type="molecule type" value="Genomic_DNA"/>
</dbReference>
<feature type="region of interest" description="Disordered" evidence="1">
    <location>
        <begin position="1"/>
        <end position="26"/>
    </location>
</feature>